<dbReference type="SUPFAM" id="SSF47203">
    <property type="entry name" value="Acyl-CoA dehydrogenase C-terminal domain-like"/>
    <property type="match status" value="2"/>
</dbReference>
<evidence type="ECO:0000256" key="3">
    <source>
        <dbReference type="ARBA" id="ARBA00006288"/>
    </source>
</evidence>
<keyword evidence="7" id="KW-0560">Oxidoreductase</keyword>
<feature type="domain" description="Acyl-CoA oxidase C-terminal" evidence="12">
    <location>
        <begin position="614"/>
        <end position="794"/>
    </location>
</feature>
<feature type="domain" description="Acyl-CoA oxidase C-alpha1" evidence="13">
    <location>
        <begin position="410"/>
        <end position="577"/>
    </location>
</feature>
<organism evidence="14 15">
    <name type="scientific">Pelobates cultripes</name>
    <name type="common">Western spadefoot toad</name>
    <dbReference type="NCBI Taxonomy" id="61616"/>
    <lineage>
        <taxon>Eukaryota</taxon>
        <taxon>Metazoa</taxon>
        <taxon>Chordata</taxon>
        <taxon>Craniata</taxon>
        <taxon>Vertebrata</taxon>
        <taxon>Euteleostomi</taxon>
        <taxon>Amphibia</taxon>
        <taxon>Batrachia</taxon>
        <taxon>Anura</taxon>
        <taxon>Pelobatoidea</taxon>
        <taxon>Pelobatidae</taxon>
        <taxon>Pelobates</taxon>
    </lineage>
</organism>
<dbReference type="GO" id="GO:0055088">
    <property type="term" value="P:lipid homeostasis"/>
    <property type="evidence" value="ECO:0007669"/>
    <property type="project" value="TreeGrafter"/>
</dbReference>
<keyword evidence="8" id="KW-0443">Lipid metabolism</keyword>
<evidence type="ECO:0000256" key="4">
    <source>
        <dbReference type="ARBA" id="ARBA00022630"/>
    </source>
</evidence>
<keyword evidence="9" id="KW-0576">Peroxisome</keyword>
<evidence type="ECO:0000256" key="1">
    <source>
        <dbReference type="ARBA" id="ARBA00001974"/>
    </source>
</evidence>
<dbReference type="GO" id="GO:0003997">
    <property type="term" value="F:acyl-CoA oxidase activity"/>
    <property type="evidence" value="ECO:0007669"/>
    <property type="project" value="InterPro"/>
</dbReference>
<reference evidence="14" key="1">
    <citation type="submission" date="2022-03" db="EMBL/GenBank/DDBJ databases">
        <authorList>
            <person name="Alioto T."/>
            <person name="Alioto T."/>
            <person name="Gomez Garrido J."/>
        </authorList>
    </citation>
    <scope>NUCLEOTIDE SEQUENCE</scope>
</reference>
<dbReference type="GO" id="GO:0033791">
    <property type="term" value="F:3alpha,7alpha,12alpha-trihydroxy-5beta-cholestanoyl-CoA 24-hydroxylase activity"/>
    <property type="evidence" value="ECO:0007669"/>
    <property type="project" value="TreeGrafter"/>
</dbReference>
<dbReference type="InterPro" id="IPR055060">
    <property type="entry name" value="ACOX_C_alpha1"/>
</dbReference>
<dbReference type="InterPro" id="IPR046373">
    <property type="entry name" value="Acyl-CoA_Oxase/DH_mid-dom_sf"/>
</dbReference>
<sequence>MSDYRALSGELAINIHSIFIKSVIAFGTDEQIAKWAVLANNYNILGTYAQTELGHGTYLRGLETTATFDIKTQEFIINTPQITATKWWPGDMGRTCTHAVVLAQLIIKDKNYGMHPFIVQIRSRKDHSALPGITVGDIGPKMGLESLDNGFLKMRNIRIQKENMLSRYSEVLSDGTYVKRGSDKINYFIMIAMRVAILTNEVMSSLMKACIISVRYSAVRRQSELKPGALSGELAINIHSIFIKSVIAFGTDEQIAKWAVLANNYNILGTYAQTELGHGTYLRGLETTATFDIKTQEFIINTPQITATKWWPGDMGRTCTHAVVFAQLIIKDKNYGMHPFIVQIRSRKDHSALPGITVGDIGPKMGLESLDNGFLKMRNIRIQKENMLSRYSEVLSDGTYVKRGSDKINYFIMIAMRVAILTNEVMSSLMKACIISVRYSAVRRQSELKPGIIKVSDKESKIIDYQTQQQKLFPLVATCYAIQFTIKYVNKVYNNVSKMIKAENFDSVPELHAITSSVKAYATEICANGVEVCRKACGGHGYSLFSGLPTLYTTAVAACTYEGENTVLHLQTARFLIKCFAGAQSGQQLPPITVYLSFPPSGHCPASNHLDFVNPDLYVEAYQHRAFSLIASAAHKLQSLVQSGSEQYLAWNNTSVELVKASIAHTHYMTVKFFVDALNSVTREPEIQKILKSLCDLYALHGIFTNAGDFLQDGYLSGKQLDMVTTAYLNLLPVIRKDAVLLVDAFDFTDAELLSAIGSYDGNVYHNLLECVQKNPNNKKVNPMFESDLKPYLQSTQAKL</sequence>
<dbReference type="GO" id="GO:0005504">
    <property type="term" value="F:fatty acid binding"/>
    <property type="evidence" value="ECO:0007669"/>
    <property type="project" value="TreeGrafter"/>
</dbReference>
<keyword evidence="6" id="KW-0276">Fatty acid metabolism</keyword>
<evidence type="ECO:0000256" key="7">
    <source>
        <dbReference type="ARBA" id="ARBA00023002"/>
    </source>
</evidence>
<proteinExistence type="inferred from homology"/>
<dbReference type="GO" id="GO:0005777">
    <property type="term" value="C:peroxisome"/>
    <property type="evidence" value="ECO:0007669"/>
    <property type="project" value="UniProtKB-SubCell"/>
</dbReference>
<dbReference type="FunFam" id="1.20.140.10:FF:000005">
    <property type="entry name" value="Acyl-coenzyme A oxidase"/>
    <property type="match status" value="1"/>
</dbReference>
<dbReference type="Proteomes" id="UP001295444">
    <property type="component" value="Chromosome 08"/>
</dbReference>
<name>A0AAD1SW52_PELCU</name>
<comment type="similarity">
    <text evidence="3">Belongs to the acyl-CoA oxidase family.</text>
</comment>
<dbReference type="GO" id="GO:0033540">
    <property type="term" value="P:fatty acid beta-oxidation using acyl-CoA oxidase"/>
    <property type="evidence" value="ECO:0007669"/>
    <property type="project" value="TreeGrafter"/>
</dbReference>
<feature type="domain" description="Acyl-CoA oxidase C-alpha1" evidence="13">
    <location>
        <begin position="187"/>
        <end position="226"/>
    </location>
</feature>
<dbReference type="Pfam" id="PF01756">
    <property type="entry name" value="ACOX"/>
    <property type="match status" value="1"/>
</dbReference>
<dbReference type="InterPro" id="IPR009100">
    <property type="entry name" value="AcylCoA_DH/oxidase_NM_dom_sf"/>
</dbReference>
<evidence type="ECO:0000259" key="13">
    <source>
        <dbReference type="Pfam" id="PF22924"/>
    </source>
</evidence>
<evidence type="ECO:0000313" key="14">
    <source>
        <dbReference type="EMBL" id="CAH2313042.1"/>
    </source>
</evidence>
<feature type="binding site" evidence="11">
    <location>
        <position position="313"/>
    </location>
    <ligand>
        <name>FAD</name>
        <dbReference type="ChEBI" id="CHEBI:57692"/>
    </ligand>
</feature>
<dbReference type="FunFam" id="2.40.110.10:FF:000003">
    <property type="entry name" value="Acyl-coenzyme A oxidase"/>
    <property type="match status" value="2"/>
</dbReference>
<dbReference type="Pfam" id="PF22924">
    <property type="entry name" value="ACOX_C_alpha1"/>
    <property type="match status" value="2"/>
</dbReference>
<comment type="subcellular location">
    <subcellularLocation>
        <location evidence="2">Peroxisome</location>
    </subcellularLocation>
</comment>
<dbReference type="FunFam" id="1.20.140.10:FF:000007">
    <property type="entry name" value="Acyl-coenzyme A oxidase"/>
    <property type="match status" value="1"/>
</dbReference>
<dbReference type="PANTHER" id="PTHR10909">
    <property type="entry name" value="ELECTRON TRANSPORT OXIDOREDUCTASE"/>
    <property type="match status" value="1"/>
</dbReference>
<evidence type="ECO:0000259" key="12">
    <source>
        <dbReference type="Pfam" id="PF01756"/>
    </source>
</evidence>
<evidence type="ECO:0000256" key="11">
    <source>
        <dbReference type="PIRSR" id="PIRSR000168-2"/>
    </source>
</evidence>
<evidence type="ECO:0000256" key="10">
    <source>
        <dbReference type="PIRSR" id="PIRSR000168-1"/>
    </source>
</evidence>
<dbReference type="AlphaFoldDB" id="A0AAD1SW52"/>
<evidence type="ECO:0000256" key="2">
    <source>
        <dbReference type="ARBA" id="ARBA00004275"/>
    </source>
</evidence>
<keyword evidence="15" id="KW-1185">Reference proteome</keyword>
<dbReference type="InterPro" id="IPR002655">
    <property type="entry name" value="Acyl-CoA_oxidase_C"/>
</dbReference>
<dbReference type="PANTHER" id="PTHR10909:SF344">
    <property type="entry name" value="PEROXISOMAL ACYL-COENZYME A OXIDASE 2"/>
    <property type="match status" value="1"/>
</dbReference>
<dbReference type="Gene3D" id="2.40.110.10">
    <property type="entry name" value="Butyryl-CoA Dehydrogenase, subunit A, domain 2"/>
    <property type="match status" value="2"/>
</dbReference>
<protein>
    <submittedName>
        <fullName evidence="14">Peroxisomal acyl-coenzyme A oxidase 2 isoform X1</fullName>
    </submittedName>
</protein>
<dbReference type="EMBL" id="OW240919">
    <property type="protein sequence ID" value="CAH2313042.1"/>
    <property type="molecule type" value="Genomic_DNA"/>
</dbReference>
<feature type="active site" description="Proton acceptor" evidence="10">
    <location>
        <position position="562"/>
    </location>
</feature>
<keyword evidence="5 11" id="KW-0274">FAD</keyword>
<evidence type="ECO:0000313" key="15">
    <source>
        <dbReference type="Proteomes" id="UP001295444"/>
    </source>
</evidence>
<comment type="cofactor">
    <cofactor evidence="1">
        <name>FAD</name>
        <dbReference type="ChEBI" id="CHEBI:57692"/>
    </cofactor>
</comment>
<dbReference type="SUPFAM" id="SSF56645">
    <property type="entry name" value="Acyl-CoA dehydrogenase NM domain-like"/>
    <property type="match status" value="2"/>
</dbReference>
<gene>
    <name evidence="14" type="ORF">PECUL_23A062615</name>
</gene>
<dbReference type="InterPro" id="IPR036250">
    <property type="entry name" value="AcylCo_DH-like_C"/>
</dbReference>
<keyword evidence="4" id="KW-0285">Flavoprotein</keyword>
<accession>A0AAD1SW52</accession>
<evidence type="ECO:0000256" key="6">
    <source>
        <dbReference type="ARBA" id="ARBA00022832"/>
    </source>
</evidence>
<evidence type="ECO:0000256" key="5">
    <source>
        <dbReference type="ARBA" id="ARBA00022827"/>
    </source>
</evidence>
<dbReference type="GO" id="GO:0000038">
    <property type="term" value="P:very long-chain fatty acid metabolic process"/>
    <property type="evidence" value="ECO:0007669"/>
    <property type="project" value="TreeGrafter"/>
</dbReference>
<dbReference type="InterPro" id="IPR012258">
    <property type="entry name" value="Acyl-CoA_oxidase"/>
</dbReference>
<feature type="binding site" evidence="11">
    <location>
        <position position="274"/>
    </location>
    <ligand>
        <name>FAD</name>
        <dbReference type="ChEBI" id="CHEBI:57692"/>
    </ligand>
</feature>
<evidence type="ECO:0000256" key="9">
    <source>
        <dbReference type="ARBA" id="ARBA00023140"/>
    </source>
</evidence>
<dbReference type="GO" id="GO:0071949">
    <property type="term" value="F:FAD binding"/>
    <property type="evidence" value="ECO:0007669"/>
    <property type="project" value="InterPro"/>
</dbReference>
<evidence type="ECO:0000256" key="8">
    <source>
        <dbReference type="ARBA" id="ARBA00023098"/>
    </source>
</evidence>
<dbReference type="Gene3D" id="1.20.140.10">
    <property type="entry name" value="Butyryl-CoA Dehydrogenase, subunit A, domain 3"/>
    <property type="match status" value="2"/>
</dbReference>
<dbReference type="PIRSF" id="PIRSF000168">
    <property type="entry name" value="Acyl-CoA_oxidase"/>
    <property type="match status" value="1"/>
</dbReference>